<evidence type="ECO:0000256" key="2">
    <source>
        <dbReference type="ARBA" id="ARBA00022553"/>
    </source>
</evidence>
<evidence type="ECO:0000256" key="1">
    <source>
        <dbReference type="ARBA" id="ARBA00022448"/>
    </source>
</evidence>
<dbReference type="PROSITE" id="PS51100">
    <property type="entry name" value="PTS_EIIB_TYPE_3"/>
    <property type="match status" value="1"/>
</dbReference>
<organism evidence="8 9">
    <name type="scientific">Pseudolactococcus piscium MKFS47</name>
    <dbReference type="NCBI Taxonomy" id="297352"/>
    <lineage>
        <taxon>Bacteria</taxon>
        <taxon>Bacillati</taxon>
        <taxon>Bacillota</taxon>
        <taxon>Bacilli</taxon>
        <taxon>Lactobacillales</taxon>
        <taxon>Streptococcaceae</taxon>
        <taxon>Pseudolactococcus</taxon>
    </lineage>
</organism>
<keyword evidence="4" id="KW-0808">Transferase</keyword>
<dbReference type="Gene3D" id="3.40.50.2300">
    <property type="match status" value="1"/>
</dbReference>
<dbReference type="RefSeq" id="WP_047914634.1">
    <property type="nucleotide sequence ID" value="NZ_LN774769.1"/>
</dbReference>
<evidence type="ECO:0000256" key="5">
    <source>
        <dbReference type="ARBA" id="ARBA00022683"/>
    </source>
</evidence>
<dbReference type="AlphaFoldDB" id="A0A0D6DV18"/>
<accession>A0A0D6DV18</accession>
<proteinExistence type="predicted"/>
<dbReference type="HOGENOM" id="CLU_147323_2_1_9"/>
<keyword evidence="1" id="KW-0813">Transport</keyword>
<dbReference type="GO" id="GO:0009401">
    <property type="term" value="P:phosphoenolpyruvate-dependent sugar phosphotransferase system"/>
    <property type="evidence" value="ECO:0007669"/>
    <property type="project" value="UniProtKB-KW"/>
</dbReference>
<name>A0A0D6DV18_9LACT</name>
<feature type="modified residue" description="Phosphocysteine; by EIIA" evidence="6">
    <location>
        <position position="8"/>
    </location>
</feature>
<feature type="domain" description="PTS EIIB type-3" evidence="7">
    <location>
        <begin position="1"/>
        <end position="99"/>
    </location>
</feature>
<evidence type="ECO:0000313" key="8">
    <source>
        <dbReference type="EMBL" id="CEN27340.1"/>
    </source>
</evidence>
<dbReference type="InterPro" id="IPR013012">
    <property type="entry name" value="PTS_EIIB_3"/>
</dbReference>
<dbReference type="Proteomes" id="UP000033166">
    <property type="component" value="Chromosome I"/>
</dbReference>
<evidence type="ECO:0000256" key="6">
    <source>
        <dbReference type="PROSITE-ProRule" id="PRU00423"/>
    </source>
</evidence>
<evidence type="ECO:0000256" key="3">
    <source>
        <dbReference type="ARBA" id="ARBA00022597"/>
    </source>
</evidence>
<sequence length="99" mass="11187">MLQIGLFCTTSLSGTILIGLLKEKIKDFEKEIKVMSFPLSEVLMVGKDCDCILLSPQARFNYQKIKKEFSDEKLIMIPAEDFVSDDVSRIAEAIKAKLK</sequence>
<keyword evidence="5" id="KW-0598">Phosphotransferase system</keyword>
<evidence type="ECO:0000313" key="9">
    <source>
        <dbReference type="Proteomes" id="UP000033166"/>
    </source>
</evidence>
<dbReference type="SUPFAM" id="SSF52794">
    <property type="entry name" value="PTS system IIB component-like"/>
    <property type="match status" value="1"/>
</dbReference>
<dbReference type="KEGG" id="lpk:LACPI_0140"/>
<keyword evidence="3" id="KW-0762">Sugar transport</keyword>
<protein>
    <submittedName>
        <fullName evidence="8">PTS system transporter EIIB component</fullName>
    </submittedName>
</protein>
<evidence type="ECO:0000259" key="7">
    <source>
        <dbReference type="PROSITE" id="PS51100"/>
    </source>
</evidence>
<evidence type="ECO:0000256" key="4">
    <source>
        <dbReference type="ARBA" id="ARBA00022679"/>
    </source>
</evidence>
<reference evidence="9" key="1">
    <citation type="submission" date="2015-01" db="EMBL/GenBank/DDBJ databases">
        <authorList>
            <person name="Andreevskaya M."/>
        </authorList>
    </citation>
    <scope>NUCLEOTIDE SEQUENCE [LARGE SCALE GENOMIC DNA]</scope>
    <source>
        <strain evidence="9">MKFS47</strain>
    </source>
</reference>
<gene>
    <name evidence="8" type="ORF">LACPI_0140</name>
</gene>
<dbReference type="EMBL" id="LN774769">
    <property type="protein sequence ID" value="CEN27340.1"/>
    <property type="molecule type" value="Genomic_DNA"/>
</dbReference>
<dbReference type="InterPro" id="IPR036095">
    <property type="entry name" value="PTS_EIIB-like_sf"/>
</dbReference>
<keyword evidence="2" id="KW-0597">Phosphoprotein</keyword>
<dbReference type="GO" id="GO:0008982">
    <property type="term" value="F:protein-N(PI)-phosphohistidine-sugar phosphotransferase activity"/>
    <property type="evidence" value="ECO:0007669"/>
    <property type="project" value="InterPro"/>
</dbReference>